<evidence type="ECO:0000313" key="1">
    <source>
        <dbReference type="EMBL" id="EYC12261.1"/>
    </source>
</evidence>
<reference evidence="2" key="1">
    <citation type="journal article" date="2015" name="Nat. Genet.">
        <title>The genome and transcriptome of the zoonotic hookworm Ancylostoma ceylanicum identify infection-specific gene families.</title>
        <authorList>
            <person name="Schwarz E.M."/>
            <person name="Hu Y."/>
            <person name="Antoshechkin I."/>
            <person name="Miller M.M."/>
            <person name="Sternberg P.W."/>
            <person name="Aroian R.V."/>
        </authorList>
    </citation>
    <scope>NUCLEOTIDE SEQUENCE</scope>
    <source>
        <strain evidence="2">HY135</strain>
    </source>
</reference>
<keyword evidence="2" id="KW-1185">Reference proteome</keyword>
<sequence>MLVSRFEYHIYQWVSSIFQYLVENPTMQWRICILAAATLAEPLFKRQGFQELLSTIDTAEKAFLRTAAIIEQRTEYGRLVLLLCRKKCPRLRSQAAPLALLGGDPSRQPSPDIEVFPYFFTKTYGRVVQNSGYYSQEFFEVRGCQNRHRPLLAQVFALREVDSN</sequence>
<evidence type="ECO:0000313" key="2">
    <source>
        <dbReference type="Proteomes" id="UP000024635"/>
    </source>
</evidence>
<dbReference type="AlphaFoldDB" id="A0A016UBD6"/>
<organism evidence="1 2">
    <name type="scientific">Ancylostoma ceylanicum</name>
    <dbReference type="NCBI Taxonomy" id="53326"/>
    <lineage>
        <taxon>Eukaryota</taxon>
        <taxon>Metazoa</taxon>
        <taxon>Ecdysozoa</taxon>
        <taxon>Nematoda</taxon>
        <taxon>Chromadorea</taxon>
        <taxon>Rhabditida</taxon>
        <taxon>Rhabditina</taxon>
        <taxon>Rhabditomorpha</taxon>
        <taxon>Strongyloidea</taxon>
        <taxon>Ancylostomatidae</taxon>
        <taxon>Ancylostomatinae</taxon>
        <taxon>Ancylostoma</taxon>
    </lineage>
</organism>
<comment type="caution">
    <text evidence="1">The sequence shown here is derived from an EMBL/GenBank/DDBJ whole genome shotgun (WGS) entry which is preliminary data.</text>
</comment>
<accession>A0A016UBD6</accession>
<gene>
    <name evidence="1" type="primary">Acey_s0048.g1694</name>
    <name evidence="1" type="ORF">Y032_0048g1694</name>
</gene>
<dbReference type="EMBL" id="JARK01001384">
    <property type="protein sequence ID" value="EYC12261.1"/>
    <property type="molecule type" value="Genomic_DNA"/>
</dbReference>
<protein>
    <submittedName>
        <fullName evidence="1">Uncharacterized protein</fullName>
    </submittedName>
</protein>
<name>A0A016UBD6_9BILA</name>
<dbReference type="Proteomes" id="UP000024635">
    <property type="component" value="Unassembled WGS sequence"/>
</dbReference>
<proteinExistence type="predicted"/>